<evidence type="ECO:0000313" key="2">
    <source>
        <dbReference type="Proteomes" id="UP000821845"/>
    </source>
</evidence>
<keyword evidence="2" id="KW-1185">Reference proteome</keyword>
<accession>A0ACB7SHS1</accession>
<gene>
    <name evidence="1" type="ORF">HPB50_024742</name>
</gene>
<sequence length="95" mass="10391">MPGSTARARTAASGEPKGATPLYAQLRQRKDRRQSLALFATITCRSPGLRNARLRNNEVTVQQAHNRYVFTPRAVDARNSASFSMTEAKRSGGGK</sequence>
<name>A0ACB7SHS1_HYAAI</name>
<comment type="caution">
    <text evidence="1">The sequence shown here is derived from an EMBL/GenBank/DDBJ whole genome shotgun (WGS) entry which is preliminary data.</text>
</comment>
<protein>
    <submittedName>
        <fullName evidence="1">Uncharacterized protein</fullName>
    </submittedName>
</protein>
<evidence type="ECO:0000313" key="1">
    <source>
        <dbReference type="EMBL" id="KAH6934516.1"/>
    </source>
</evidence>
<dbReference type="Proteomes" id="UP000821845">
    <property type="component" value="Chromosome 4"/>
</dbReference>
<organism evidence="1 2">
    <name type="scientific">Hyalomma asiaticum</name>
    <name type="common">Tick</name>
    <dbReference type="NCBI Taxonomy" id="266040"/>
    <lineage>
        <taxon>Eukaryota</taxon>
        <taxon>Metazoa</taxon>
        <taxon>Ecdysozoa</taxon>
        <taxon>Arthropoda</taxon>
        <taxon>Chelicerata</taxon>
        <taxon>Arachnida</taxon>
        <taxon>Acari</taxon>
        <taxon>Parasitiformes</taxon>
        <taxon>Ixodida</taxon>
        <taxon>Ixodoidea</taxon>
        <taxon>Ixodidae</taxon>
        <taxon>Hyalomminae</taxon>
        <taxon>Hyalomma</taxon>
    </lineage>
</organism>
<reference evidence="1" key="1">
    <citation type="submission" date="2020-05" db="EMBL/GenBank/DDBJ databases">
        <title>Large-scale comparative analyses of tick genomes elucidate their genetic diversity and vector capacities.</title>
        <authorList>
            <person name="Jia N."/>
            <person name="Wang J."/>
            <person name="Shi W."/>
            <person name="Du L."/>
            <person name="Sun Y."/>
            <person name="Zhan W."/>
            <person name="Jiang J."/>
            <person name="Wang Q."/>
            <person name="Zhang B."/>
            <person name="Ji P."/>
            <person name="Sakyi L.B."/>
            <person name="Cui X."/>
            <person name="Yuan T."/>
            <person name="Jiang B."/>
            <person name="Yang W."/>
            <person name="Lam T.T.-Y."/>
            <person name="Chang Q."/>
            <person name="Ding S."/>
            <person name="Wang X."/>
            <person name="Zhu J."/>
            <person name="Ruan X."/>
            <person name="Zhao L."/>
            <person name="Wei J."/>
            <person name="Que T."/>
            <person name="Du C."/>
            <person name="Cheng J."/>
            <person name="Dai P."/>
            <person name="Han X."/>
            <person name="Huang E."/>
            <person name="Gao Y."/>
            <person name="Liu J."/>
            <person name="Shao H."/>
            <person name="Ye R."/>
            <person name="Li L."/>
            <person name="Wei W."/>
            <person name="Wang X."/>
            <person name="Wang C."/>
            <person name="Yang T."/>
            <person name="Huo Q."/>
            <person name="Li W."/>
            <person name="Guo W."/>
            <person name="Chen H."/>
            <person name="Zhou L."/>
            <person name="Ni X."/>
            <person name="Tian J."/>
            <person name="Zhou Y."/>
            <person name="Sheng Y."/>
            <person name="Liu T."/>
            <person name="Pan Y."/>
            <person name="Xia L."/>
            <person name="Li J."/>
            <person name="Zhao F."/>
            <person name="Cao W."/>
        </authorList>
    </citation>
    <scope>NUCLEOTIDE SEQUENCE</scope>
    <source>
        <strain evidence="1">Hyas-2018</strain>
    </source>
</reference>
<dbReference type="EMBL" id="CM023484">
    <property type="protein sequence ID" value="KAH6934516.1"/>
    <property type="molecule type" value="Genomic_DNA"/>
</dbReference>
<proteinExistence type="predicted"/>